<feature type="region of interest" description="Disordered" evidence="1">
    <location>
        <begin position="195"/>
        <end position="218"/>
    </location>
</feature>
<sequence length="218" mass="23950">MVRAGVVGSWAVMGWWDLDMNHQGSMGLGLRQGTKDDVLGLVFGQPKGEKSSWAVISEKALEMDTRQRDKEKEKEKDVPPGERTHKGNAEPRPWPVQRLSLRPWPGCSMDRTWTVVKERCSEDSSQGKMYGEWVIEDRCEGTKRTKSRKGKEAAGASVPVVGDGANPTQVLPTQTGLVNNETGEPLESILPTEVQVDNLGEQQELGGEEEGESPHAGD</sequence>
<proteinExistence type="predicted"/>
<feature type="compositionally biased region" description="Basic and acidic residues" evidence="1">
    <location>
        <begin position="60"/>
        <end position="89"/>
    </location>
</feature>
<dbReference type="AlphaFoldDB" id="A0A8S9Q716"/>
<dbReference type="Proteomes" id="UP000712600">
    <property type="component" value="Unassembled WGS sequence"/>
</dbReference>
<accession>A0A8S9Q716</accession>
<reference evidence="2" key="1">
    <citation type="submission" date="2019-12" db="EMBL/GenBank/DDBJ databases">
        <title>Genome sequencing and annotation of Brassica cretica.</title>
        <authorList>
            <person name="Studholme D.J."/>
            <person name="Sarris P."/>
        </authorList>
    </citation>
    <scope>NUCLEOTIDE SEQUENCE</scope>
    <source>
        <strain evidence="2">PFS-109/04</strain>
        <tissue evidence="2">Leaf</tissue>
    </source>
</reference>
<organism evidence="2 3">
    <name type="scientific">Brassica cretica</name>
    <name type="common">Mustard</name>
    <dbReference type="NCBI Taxonomy" id="69181"/>
    <lineage>
        <taxon>Eukaryota</taxon>
        <taxon>Viridiplantae</taxon>
        <taxon>Streptophyta</taxon>
        <taxon>Embryophyta</taxon>
        <taxon>Tracheophyta</taxon>
        <taxon>Spermatophyta</taxon>
        <taxon>Magnoliopsida</taxon>
        <taxon>eudicotyledons</taxon>
        <taxon>Gunneridae</taxon>
        <taxon>Pentapetalae</taxon>
        <taxon>rosids</taxon>
        <taxon>malvids</taxon>
        <taxon>Brassicales</taxon>
        <taxon>Brassicaceae</taxon>
        <taxon>Brassiceae</taxon>
        <taxon>Brassica</taxon>
    </lineage>
</organism>
<dbReference type="EMBL" id="QGKX02001290">
    <property type="protein sequence ID" value="KAF3535472.1"/>
    <property type="molecule type" value="Genomic_DNA"/>
</dbReference>
<feature type="region of interest" description="Disordered" evidence="1">
    <location>
        <begin position="143"/>
        <end position="174"/>
    </location>
</feature>
<protein>
    <submittedName>
        <fullName evidence="2">Uncharacterized protein</fullName>
    </submittedName>
</protein>
<evidence type="ECO:0000313" key="3">
    <source>
        <dbReference type="Proteomes" id="UP000712600"/>
    </source>
</evidence>
<name>A0A8S9Q716_BRACR</name>
<comment type="caution">
    <text evidence="2">The sequence shown here is derived from an EMBL/GenBank/DDBJ whole genome shotgun (WGS) entry which is preliminary data.</text>
</comment>
<evidence type="ECO:0000256" key="1">
    <source>
        <dbReference type="SAM" id="MobiDB-lite"/>
    </source>
</evidence>
<gene>
    <name evidence="2" type="ORF">F2Q69_00022212</name>
</gene>
<evidence type="ECO:0000313" key="2">
    <source>
        <dbReference type="EMBL" id="KAF3535472.1"/>
    </source>
</evidence>
<feature type="region of interest" description="Disordered" evidence="1">
    <location>
        <begin position="60"/>
        <end position="97"/>
    </location>
</feature>